<dbReference type="EMBL" id="SCWC02000005">
    <property type="protein sequence ID" value="KAA1039192.1"/>
    <property type="molecule type" value="Genomic_DNA"/>
</dbReference>
<dbReference type="InterPro" id="IPR020084">
    <property type="entry name" value="NUDIX_hydrolase_CS"/>
</dbReference>
<evidence type="ECO:0000259" key="2">
    <source>
        <dbReference type="Pfam" id="PF00293"/>
    </source>
</evidence>
<dbReference type="CDD" id="cd04688">
    <property type="entry name" value="NUDIX_Hydrolase"/>
    <property type="match status" value="1"/>
</dbReference>
<keyword evidence="1" id="KW-0378">Hydrolase</keyword>
<evidence type="ECO:0000313" key="3">
    <source>
        <dbReference type="EMBL" id="KAA1039192.1"/>
    </source>
</evidence>
<proteinExistence type="predicted"/>
<dbReference type="Gene3D" id="3.90.79.10">
    <property type="entry name" value="Nucleoside Triphosphate Pyrophosphohydrolase"/>
    <property type="match status" value="1"/>
</dbReference>
<dbReference type="Proteomes" id="UP000295735">
    <property type="component" value="Unassembled WGS sequence"/>
</dbReference>
<keyword evidence="4" id="KW-1185">Reference proteome</keyword>
<evidence type="ECO:0000313" key="4">
    <source>
        <dbReference type="Proteomes" id="UP000295735"/>
    </source>
</evidence>
<feature type="domain" description="Nudix hydrolase" evidence="2">
    <location>
        <begin position="44"/>
        <end position="140"/>
    </location>
</feature>
<dbReference type="InterPro" id="IPR015797">
    <property type="entry name" value="NUDIX_hydrolase-like_dom_sf"/>
</dbReference>
<reference evidence="3 4" key="1">
    <citation type="submission" date="2019-09" db="EMBL/GenBank/DDBJ databases">
        <authorList>
            <person name="Mazhar S."/>
            <person name="Altermann E."/>
            <person name="Hill C."/>
            <person name="Mcauliffe O."/>
        </authorList>
    </citation>
    <scope>NUCLEOTIDE SEQUENCE [LARGE SCALE GENOMIC DNA]</scope>
    <source>
        <strain evidence="3 4">ATCC 51831</strain>
    </source>
</reference>
<organism evidence="3 4">
    <name type="scientific">Macrococcus equipercicus</name>
    <dbReference type="NCBI Taxonomy" id="69967"/>
    <lineage>
        <taxon>Bacteria</taxon>
        <taxon>Bacillati</taxon>
        <taxon>Bacillota</taxon>
        <taxon>Bacilli</taxon>
        <taxon>Bacillales</taxon>
        <taxon>Staphylococcaceae</taxon>
        <taxon>Macrococcus</taxon>
    </lineage>
</organism>
<dbReference type="InterPro" id="IPR000086">
    <property type="entry name" value="NUDIX_hydrolase_dom"/>
</dbReference>
<sequence length="164" mass="18951">MGGHPLRRKTMDLSLLLDSHKLNMRTSAIIRRGDEWLMHYGVNDEFITTVGGRIKLLEDSQSALIRELKEELNLTVSANELQFKTIIESFFDYRGTHYHELLFVYLLEVGDELGEGEIFAQPDPHFVFKFYSAAELDQEIIKPQELKVLMLGKDNHGHYIADNL</sequence>
<accession>A0ABQ6R7X2</accession>
<protein>
    <submittedName>
        <fullName evidence="3">NUDIX domain-containing protein</fullName>
    </submittedName>
</protein>
<evidence type="ECO:0000256" key="1">
    <source>
        <dbReference type="ARBA" id="ARBA00022801"/>
    </source>
</evidence>
<gene>
    <name evidence="3" type="ORF">ERX35_008295</name>
</gene>
<dbReference type="PROSITE" id="PS00893">
    <property type="entry name" value="NUDIX_BOX"/>
    <property type="match status" value="1"/>
</dbReference>
<dbReference type="SUPFAM" id="SSF55811">
    <property type="entry name" value="Nudix"/>
    <property type="match status" value="1"/>
</dbReference>
<comment type="caution">
    <text evidence="3">The sequence shown here is derived from an EMBL/GenBank/DDBJ whole genome shotgun (WGS) entry which is preliminary data.</text>
</comment>
<dbReference type="Pfam" id="PF00293">
    <property type="entry name" value="NUDIX"/>
    <property type="match status" value="1"/>
</dbReference>
<name>A0ABQ6R7X2_9STAP</name>